<dbReference type="Pfam" id="PF24681">
    <property type="entry name" value="Kelch_KLHDC2_KLHL20_DRC7"/>
    <property type="match status" value="1"/>
</dbReference>
<keyword evidence="2" id="KW-0677">Repeat</keyword>
<dbReference type="Proteomes" id="UP000078561">
    <property type="component" value="Unassembled WGS sequence"/>
</dbReference>
<feature type="region of interest" description="Disordered" evidence="3">
    <location>
        <begin position="937"/>
        <end position="967"/>
    </location>
</feature>
<evidence type="ECO:0000313" key="6">
    <source>
        <dbReference type="Proteomes" id="UP000078561"/>
    </source>
</evidence>
<dbReference type="OrthoDB" id="432528at2759"/>
<evidence type="ECO:0000256" key="2">
    <source>
        <dbReference type="ARBA" id="ARBA00022737"/>
    </source>
</evidence>
<dbReference type="InterPro" id="IPR015915">
    <property type="entry name" value="Kelch-typ_b-propeller"/>
</dbReference>
<accession>A0A163TH63</accession>
<dbReference type="OMA" id="GIRRNIW"/>
<dbReference type="Gene3D" id="2.120.10.80">
    <property type="entry name" value="Kelch-type beta propeller"/>
    <property type="match status" value="2"/>
</dbReference>
<keyword evidence="6" id="KW-1185">Reference proteome</keyword>
<feature type="transmembrane region" description="Helical" evidence="4">
    <location>
        <begin position="444"/>
        <end position="463"/>
    </location>
</feature>
<evidence type="ECO:0000256" key="3">
    <source>
        <dbReference type="SAM" id="MobiDB-lite"/>
    </source>
</evidence>
<dbReference type="InParanoid" id="A0A163TH63"/>
<name>A0A163TH63_ABSGL</name>
<dbReference type="PANTHER" id="PTHR46093">
    <property type="entry name" value="ACYL-COA-BINDING DOMAIN-CONTAINING PROTEIN 5"/>
    <property type="match status" value="1"/>
</dbReference>
<reference evidence="5" key="1">
    <citation type="submission" date="2016-04" db="EMBL/GenBank/DDBJ databases">
        <authorList>
            <person name="Evans L.H."/>
            <person name="Alamgir A."/>
            <person name="Owens N."/>
            <person name="Weber N.D."/>
            <person name="Virtaneva K."/>
            <person name="Barbian K."/>
            <person name="Babar A."/>
            <person name="Rosenke K."/>
        </authorList>
    </citation>
    <scope>NUCLEOTIDE SEQUENCE [LARGE SCALE GENOMIC DNA]</scope>
    <source>
        <strain evidence="5">CBS 101.48</strain>
    </source>
</reference>
<feature type="compositionally biased region" description="Basic residues" evidence="3">
    <location>
        <begin position="951"/>
        <end position="967"/>
    </location>
</feature>
<evidence type="ECO:0000313" key="5">
    <source>
        <dbReference type="EMBL" id="SAM04772.1"/>
    </source>
</evidence>
<evidence type="ECO:0000256" key="1">
    <source>
        <dbReference type="ARBA" id="ARBA00022441"/>
    </source>
</evidence>
<dbReference type="SUPFAM" id="SSF117281">
    <property type="entry name" value="Kelch motif"/>
    <property type="match status" value="1"/>
</dbReference>
<feature type="compositionally biased region" description="Polar residues" evidence="3">
    <location>
        <begin position="827"/>
        <end position="838"/>
    </location>
</feature>
<evidence type="ECO:0000256" key="4">
    <source>
        <dbReference type="SAM" id="Phobius"/>
    </source>
</evidence>
<feature type="transmembrane region" description="Helical" evidence="4">
    <location>
        <begin position="383"/>
        <end position="404"/>
    </location>
</feature>
<organism evidence="5">
    <name type="scientific">Absidia glauca</name>
    <name type="common">Pin mould</name>
    <dbReference type="NCBI Taxonomy" id="4829"/>
    <lineage>
        <taxon>Eukaryota</taxon>
        <taxon>Fungi</taxon>
        <taxon>Fungi incertae sedis</taxon>
        <taxon>Mucoromycota</taxon>
        <taxon>Mucoromycotina</taxon>
        <taxon>Mucoromycetes</taxon>
        <taxon>Mucorales</taxon>
        <taxon>Cunninghamellaceae</taxon>
        <taxon>Absidia</taxon>
    </lineage>
</organism>
<protein>
    <submittedName>
        <fullName evidence="5">Uncharacterized protein</fullName>
    </submittedName>
</protein>
<dbReference type="AlphaFoldDB" id="A0A163TH63"/>
<dbReference type="STRING" id="4829.A0A163TH63"/>
<keyword evidence="4" id="KW-1133">Transmembrane helix</keyword>
<gene>
    <name evidence="5" type="primary">ABSGL_10638.1 scaffold 12033</name>
</gene>
<feature type="region of interest" description="Disordered" evidence="3">
    <location>
        <begin position="810"/>
        <end position="854"/>
    </location>
</feature>
<feature type="compositionally biased region" description="Low complexity" evidence="3">
    <location>
        <begin position="839"/>
        <end position="850"/>
    </location>
</feature>
<feature type="compositionally biased region" description="Low complexity" evidence="3">
    <location>
        <begin position="815"/>
        <end position="826"/>
    </location>
</feature>
<dbReference type="PANTHER" id="PTHR46093:SF18">
    <property type="entry name" value="FIBRONECTIN TYPE-III DOMAIN-CONTAINING PROTEIN"/>
    <property type="match status" value="1"/>
</dbReference>
<keyword evidence="4" id="KW-0812">Transmembrane</keyword>
<keyword evidence="4" id="KW-0472">Membrane</keyword>
<dbReference type="EMBL" id="LT554417">
    <property type="protein sequence ID" value="SAM04772.1"/>
    <property type="molecule type" value="Genomic_DNA"/>
</dbReference>
<proteinExistence type="predicted"/>
<keyword evidence="1" id="KW-0880">Kelch repeat</keyword>
<sequence length="967" mass="108752">MSLTSLHESQHLELRSKGIALVSGLSTAQVSNDTIYFFGGGQSNLWSLNTFHISEEYAEQEIEATPPLHWMYASPGMPWASAFENNTLGFLVVGTAQPTDPFLTIQFFNPLSQSWSLFSSNATTTSTAPAASRHHSSILLSQQQHILVYGGENSTHAMGHFWSYGIQTQTWTPLELPGAMNVMRCGHSASFLDDGRLVILGGWVCSKDQLLNDNSGTPRPLADMSKAVVYDTLSGQWFEQPTLGPYPQPRAYHTAVKSQDGTPSPYQVYVSSNGRIQDMVAILNTTTWQWTLVPGTATMHQPLPQSMAAIGLMVDDHRLLFGYGTSYQTVYSGLYLFDVDLCKWIPPLWDDQEHGEWMAAARLDGDTSGDDESLSNSTHTRHVLHIVLACVGTVCFLTVLLLLYRMGRHWKQKLLACLSYFKSKLWKPRIGEPSWTESVRLTMMFVYLCFFLFLIFCLADQVVNSPIIDQVSYIDNPSSTVNAPDIRFCLDDEHSVIRCGTDLGMQCSDYLITMPGSMRRHRNQHCYLFRAPPSFKLGQTSDRLASNGSYLKFDYYFGQPTELEVVFYNTHHNPNLAVYSIQDPFQTPASPPFAWKDPMEETTFRLSEKKGALMKNIYQLDVNVVSSGSYELLERATLLDTFWNYVGFSPDVETFYEIDTKVQSETSPSDYSSIPRPLGSFHVYPRHYEIKTLHEQRAFAMVNATGVFGGLFGLLVSLQACLFGYRPRSPLGVVHRWSVGDMKRSLLNGLQKSFIPQTTNVPIIHPMRDPTIRSTMMLSRSKSFSTATTLTPRGQIMQSTVSRATLESLQKDKMATSNSATSSLSTMQHSTTDVSMKASSPTISPSPTLPQYTPLTQKPVRAATRHPSFPKPFLMGEFVDEPDSYDDDDENDLWIMGAERLTRMEDRLEVLEKVFQAYYIDDEIFAALGAAAHQTEALPPPATHMNQPPQQRRRPTLRFRTPFKRQS</sequence>